<evidence type="ECO:0000256" key="2">
    <source>
        <dbReference type="ARBA" id="ARBA00010896"/>
    </source>
</evidence>
<name>A0A559MCP6_9HELO</name>
<evidence type="ECO:0000256" key="5">
    <source>
        <dbReference type="ARBA" id="ARBA00023242"/>
    </source>
</evidence>
<evidence type="ECO:0000256" key="4">
    <source>
        <dbReference type="ARBA" id="ARBA00023155"/>
    </source>
</evidence>
<feature type="region of interest" description="Disordered" evidence="8">
    <location>
        <begin position="305"/>
        <end position="370"/>
    </location>
</feature>
<feature type="compositionally biased region" description="Polar residues" evidence="8">
    <location>
        <begin position="315"/>
        <end position="333"/>
    </location>
</feature>
<feature type="compositionally biased region" description="Pro residues" evidence="8">
    <location>
        <begin position="353"/>
        <end position="365"/>
    </location>
</feature>
<dbReference type="Proteomes" id="UP000315522">
    <property type="component" value="Unassembled WGS sequence"/>
</dbReference>
<dbReference type="PROSITE" id="PS50071">
    <property type="entry name" value="HOMEOBOX_2"/>
    <property type="match status" value="1"/>
</dbReference>
<protein>
    <recommendedName>
        <fullName evidence="9">Homeobox domain-containing protein</fullName>
    </recommendedName>
</protein>
<organism evidence="10 11">
    <name type="scientific">Lachnellula willkommii</name>
    <dbReference type="NCBI Taxonomy" id="215461"/>
    <lineage>
        <taxon>Eukaryota</taxon>
        <taxon>Fungi</taxon>
        <taxon>Dikarya</taxon>
        <taxon>Ascomycota</taxon>
        <taxon>Pezizomycotina</taxon>
        <taxon>Leotiomycetes</taxon>
        <taxon>Helotiales</taxon>
        <taxon>Lachnaceae</taxon>
        <taxon>Lachnellula</taxon>
    </lineage>
</organism>
<evidence type="ECO:0000256" key="7">
    <source>
        <dbReference type="RuleBase" id="RU000682"/>
    </source>
</evidence>
<dbReference type="AlphaFoldDB" id="A0A559MCP6"/>
<gene>
    <name evidence="10" type="ORF">LAWI1_G006829</name>
</gene>
<dbReference type="FunFam" id="1.10.10.60:FF:000171">
    <property type="entry name" value="Homeobox transcription factor"/>
    <property type="match status" value="1"/>
</dbReference>
<evidence type="ECO:0000259" key="9">
    <source>
        <dbReference type="PROSITE" id="PS50071"/>
    </source>
</evidence>
<comment type="similarity">
    <text evidence="2">Belongs to the engrailed homeobox family.</text>
</comment>
<evidence type="ECO:0000256" key="3">
    <source>
        <dbReference type="ARBA" id="ARBA00023125"/>
    </source>
</evidence>
<dbReference type="PANTHER" id="PTHR24341">
    <property type="entry name" value="HOMEOBOX PROTEIN ENGRAILED"/>
    <property type="match status" value="1"/>
</dbReference>
<sequence length="674" mass="74351">MEYLDPVYHQQFSHHHEHMPQQGMSAYTEAQHNMHNYAMAQQSASMTAMPPTAKTNETKPRLGKDEVDILEREFKKNPKPTTQTKRQFAEDMGVDLARINNWFQNRRAKRKQEKKQEAYEAGQAQEALGYSDGASSPDFNYGNAYFNDNSMLPQSSAPFPVVTGPPPPVAPFNPQYSDPSSASMESLQRTMAAAQAATQQHEFHGSFSEQSDSMVAFGGSMIQDSSSSDRAQFPPPNSSMAHFEDNQYSFPSTFTNNIYNSPQPAVELQSSPEETATQTPTAFIDYSCSGSDLNGSQTVTTFPSQLLGQTHGGLPSQSSDITDSQSPEESNGGSLAHAFKYDIAESDESSNSPPSPSFKSPPPPTNIASRRKNAVRPAALISETLQNRPSMGPRTVSHAEGFRRPIESPMSSPMRRIVSAGGNRNVLTGRIYKTGIESAQRSPINLGGFSDAGAFMEHNYHTIRNPPSLSALSSLNSSLAPPTPMSPREREMTLVKRETSRSTASPHEGSMNYVFNQGVPGCFTSIEGDDQNLASPPETPQAQMTMQSRNGWANGTEFQEKQWSYEVPDEPLFTPAQGVFPLELQMPQPQYLSNMSQPVTPAFGQQFNPSFMFENESPRFKNESPQYTLSSQSHSEYLFPDGQNHYSMGLLTSPLTKQKTFQFSNTTPADFSEK</sequence>
<dbReference type="Pfam" id="PF00046">
    <property type="entry name" value="Homeodomain"/>
    <property type="match status" value="1"/>
</dbReference>
<dbReference type="InterPro" id="IPR017970">
    <property type="entry name" value="Homeobox_CS"/>
</dbReference>
<keyword evidence="11" id="KW-1185">Reference proteome</keyword>
<dbReference type="GO" id="GO:0003677">
    <property type="term" value="F:DNA binding"/>
    <property type="evidence" value="ECO:0007669"/>
    <property type="project" value="UniProtKB-UniRule"/>
</dbReference>
<comment type="subcellular location">
    <subcellularLocation>
        <location evidence="1 6 7">Nucleus</location>
    </subcellularLocation>
</comment>
<dbReference type="SMART" id="SM00389">
    <property type="entry name" value="HOX"/>
    <property type="match status" value="1"/>
</dbReference>
<dbReference type="InterPro" id="IPR050720">
    <property type="entry name" value="Engrailed_Homeobox_TFs"/>
</dbReference>
<dbReference type="CDD" id="cd00086">
    <property type="entry name" value="homeodomain"/>
    <property type="match status" value="1"/>
</dbReference>
<dbReference type="GO" id="GO:0000981">
    <property type="term" value="F:DNA-binding transcription factor activity, RNA polymerase II-specific"/>
    <property type="evidence" value="ECO:0007669"/>
    <property type="project" value="InterPro"/>
</dbReference>
<dbReference type="InterPro" id="IPR009057">
    <property type="entry name" value="Homeodomain-like_sf"/>
</dbReference>
<evidence type="ECO:0000313" key="11">
    <source>
        <dbReference type="Proteomes" id="UP000315522"/>
    </source>
</evidence>
<dbReference type="PANTHER" id="PTHR24341:SF6">
    <property type="entry name" value="HOMEOBOX PROTEIN INVECTED"/>
    <property type="match status" value="1"/>
</dbReference>
<dbReference type="EMBL" id="QGML01000773">
    <property type="protein sequence ID" value="TVY90711.1"/>
    <property type="molecule type" value="Genomic_DNA"/>
</dbReference>
<keyword evidence="4 6" id="KW-0371">Homeobox</keyword>
<dbReference type="PROSITE" id="PS00027">
    <property type="entry name" value="HOMEOBOX_1"/>
    <property type="match status" value="1"/>
</dbReference>
<dbReference type="Gene3D" id="1.10.10.60">
    <property type="entry name" value="Homeodomain-like"/>
    <property type="match status" value="1"/>
</dbReference>
<keyword evidence="5 6" id="KW-0539">Nucleus</keyword>
<proteinExistence type="inferred from homology"/>
<evidence type="ECO:0000256" key="6">
    <source>
        <dbReference type="PROSITE-ProRule" id="PRU00108"/>
    </source>
</evidence>
<feature type="DNA-binding region" description="Homeobox" evidence="6">
    <location>
        <begin position="55"/>
        <end position="114"/>
    </location>
</feature>
<accession>A0A559MCP6</accession>
<evidence type="ECO:0000313" key="10">
    <source>
        <dbReference type="EMBL" id="TVY90711.1"/>
    </source>
</evidence>
<evidence type="ECO:0000256" key="1">
    <source>
        <dbReference type="ARBA" id="ARBA00004123"/>
    </source>
</evidence>
<dbReference type="InterPro" id="IPR001356">
    <property type="entry name" value="HD"/>
</dbReference>
<reference evidence="10 11" key="1">
    <citation type="submission" date="2018-05" db="EMBL/GenBank/DDBJ databases">
        <title>Genome sequencing and assembly of the regulated plant pathogen Lachnellula willkommii and related sister species for the development of diagnostic species identification markers.</title>
        <authorList>
            <person name="Giroux E."/>
            <person name="Bilodeau G."/>
        </authorList>
    </citation>
    <scope>NUCLEOTIDE SEQUENCE [LARGE SCALE GENOMIC DNA]</scope>
    <source>
        <strain evidence="10 11">CBS 172.35</strain>
    </source>
</reference>
<keyword evidence="3 6" id="KW-0238">DNA-binding</keyword>
<dbReference type="GO" id="GO:0016586">
    <property type="term" value="C:RSC-type complex"/>
    <property type="evidence" value="ECO:0007669"/>
    <property type="project" value="TreeGrafter"/>
</dbReference>
<evidence type="ECO:0000256" key="8">
    <source>
        <dbReference type="SAM" id="MobiDB-lite"/>
    </source>
</evidence>
<comment type="caution">
    <text evidence="10">The sequence shown here is derived from an EMBL/GenBank/DDBJ whole genome shotgun (WGS) entry which is preliminary data.</text>
</comment>
<dbReference type="SUPFAM" id="SSF46689">
    <property type="entry name" value="Homeodomain-like"/>
    <property type="match status" value="1"/>
</dbReference>
<feature type="domain" description="Homeobox" evidence="9">
    <location>
        <begin position="53"/>
        <end position="113"/>
    </location>
</feature>